<dbReference type="GO" id="GO:0004812">
    <property type="term" value="F:aminoacyl-tRNA ligase activity"/>
    <property type="evidence" value="ECO:0007669"/>
    <property type="project" value="UniProtKB-KW"/>
</dbReference>
<name>A0A0P8B7T2_9GAMM</name>
<evidence type="ECO:0000313" key="4">
    <source>
        <dbReference type="Proteomes" id="UP000050416"/>
    </source>
</evidence>
<feature type="region of interest" description="Disordered" evidence="2">
    <location>
        <begin position="226"/>
        <end position="248"/>
    </location>
</feature>
<dbReference type="PATRIC" id="fig|1305731.5.peg.2083"/>
<dbReference type="Proteomes" id="UP000050416">
    <property type="component" value="Unassembled WGS sequence"/>
</dbReference>
<evidence type="ECO:0000313" key="3">
    <source>
        <dbReference type="EMBL" id="KPQ29563.1"/>
    </source>
</evidence>
<reference evidence="3 4" key="1">
    <citation type="submission" date="2015-09" db="EMBL/GenBank/DDBJ databases">
        <title>Identification and resolution of microdiversity through metagenomic sequencing of parallel consortia.</title>
        <authorList>
            <person name="Nelson W.C."/>
            <person name="Romine M.F."/>
            <person name="Lindemann S.R."/>
        </authorList>
    </citation>
    <scope>NUCLEOTIDE SEQUENCE [LARGE SCALE GENOMIC DNA]</scope>
    <source>
        <strain evidence="3">HL-55</strain>
    </source>
</reference>
<proteinExistence type="predicted"/>
<dbReference type="AlphaFoldDB" id="A0A0P8B7T2"/>
<keyword evidence="3" id="KW-0436">Ligase</keyword>
<comment type="caution">
    <text evidence="3">The sequence shown here is derived from an EMBL/GenBank/DDBJ whole genome shotgun (WGS) entry which is preliminary data.</text>
</comment>
<gene>
    <name evidence="3" type="ORF">HLUCCX14_05025</name>
</gene>
<protein>
    <submittedName>
        <fullName evidence="3">Seryl-tRNA synthetase N-terminal domain</fullName>
    </submittedName>
</protein>
<evidence type="ECO:0000256" key="1">
    <source>
        <dbReference type="SAM" id="Coils"/>
    </source>
</evidence>
<keyword evidence="3" id="KW-0030">Aminoacyl-tRNA synthetase</keyword>
<keyword evidence="1" id="KW-0175">Coiled coil</keyword>
<organism evidence="3 4">
    <name type="scientific">Marinobacter excellens HL-55</name>
    <dbReference type="NCBI Taxonomy" id="1305731"/>
    <lineage>
        <taxon>Bacteria</taxon>
        <taxon>Pseudomonadati</taxon>
        <taxon>Pseudomonadota</taxon>
        <taxon>Gammaproteobacteria</taxon>
        <taxon>Pseudomonadales</taxon>
        <taxon>Marinobacteraceae</taxon>
        <taxon>Marinobacter</taxon>
    </lineage>
</organism>
<feature type="coiled-coil region" evidence="1">
    <location>
        <begin position="11"/>
        <end position="64"/>
    </location>
</feature>
<accession>A0A0P8B7T2</accession>
<dbReference type="STRING" id="1305731.GCA_000934705_01753"/>
<dbReference type="EMBL" id="LJZQ01000005">
    <property type="protein sequence ID" value="KPQ29563.1"/>
    <property type="molecule type" value="Genomic_DNA"/>
</dbReference>
<sequence length="248" mass="26762">MSEQIAHLSEVEALQARIEDVQGQLEEARAEQREANTGIAQAYADGKEDELSDLTARRRAAADKEEGLIPALEILKGKLRDGLESACKAEAGQRLGKIAREHGRNLSDLGKDAARVQEAAAALTEALQRADERYVKTCRLENEAAVIAMRWPDLTGPSLTAARPITQSRELQTELNLLIRKIEAGASSRPAAPRPAVITASATPAEQEAARLEGLAEYLKGKVTPLYRNGGDPRSEGARLVQRAGIAQ</sequence>
<evidence type="ECO:0000256" key="2">
    <source>
        <dbReference type="SAM" id="MobiDB-lite"/>
    </source>
</evidence>